<proteinExistence type="predicted"/>
<evidence type="ECO:0000256" key="2">
    <source>
        <dbReference type="SAM" id="SignalP"/>
    </source>
</evidence>
<evidence type="ECO:0000313" key="3">
    <source>
        <dbReference type="EMBL" id="KAJ3093077.1"/>
    </source>
</evidence>
<gene>
    <name evidence="3" type="ORF">HK100_006781</name>
</gene>
<sequence>MQASTATTLIILAQVAAAIDQWGPSVSFGPSTSRIIYAKTTIVPGYFPPISSTVGPLFLWPGLSNGTTDLIQTTLEAWPDNSWCGATAGQWCVRASDFGSFGQLSGTGAAINHDDHITIEYAIQADQQTWIQTVSSLQLNKVISTFSHQDGSMEHTGFGFGTECDADSYTIDNQFYINTVLKFAEADPHFGDTVSVGNGGFVSGPYGKYSGLATVDGGLTWTIDIITLGAMVPTGPQSSAPSINSTTTATTSVPAAV</sequence>
<reference evidence="3" key="1">
    <citation type="submission" date="2020-05" db="EMBL/GenBank/DDBJ databases">
        <title>Phylogenomic resolution of chytrid fungi.</title>
        <authorList>
            <person name="Stajich J.E."/>
            <person name="Amses K."/>
            <person name="Simmons R."/>
            <person name="Seto K."/>
            <person name="Myers J."/>
            <person name="Bonds A."/>
            <person name="Quandt C.A."/>
            <person name="Barry K."/>
            <person name="Liu P."/>
            <person name="Grigoriev I."/>
            <person name="Longcore J.E."/>
            <person name="James T.Y."/>
        </authorList>
    </citation>
    <scope>NUCLEOTIDE SEQUENCE</scope>
    <source>
        <strain evidence="3">JEL0513</strain>
    </source>
</reference>
<accession>A0AAD5XB58</accession>
<dbReference type="Proteomes" id="UP001211907">
    <property type="component" value="Unassembled WGS sequence"/>
</dbReference>
<protein>
    <submittedName>
        <fullName evidence="3">Uncharacterized protein</fullName>
    </submittedName>
</protein>
<keyword evidence="4" id="KW-1185">Reference proteome</keyword>
<feature type="region of interest" description="Disordered" evidence="1">
    <location>
        <begin position="236"/>
        <end position="257"/>
    </location>
</feature>
<evidence type="ECO:0000313" key="4">
    <source>
        <dbReference type="Proteomes" id="UP001211907"/>
    </source>
</evidence>
<evidence type="ECO:0000256" key="1">
    <source>
        <dbReference type="SAM" id="MobiDB-lite"/>
    </source>
</evidence>
<name>A0AAD5XB58_9FUNG</name>
<keyword evidence="2" id="KW-0732">Signal</keyword>
<feature type="chain" id="PRO_5042210804" evidence="2">
    <location>
        <begin position="19"/>
        <end position="257"/>
    </location>
</feature>
<feature type="non-terminal residue" evidence="3">
    <location>
        <position position="257"/>
    </location>
</feature>
<feature type="signal peptide" evidence="2">
    <location>
        <begin position="1"/>
        <end position="18"/>
    </location>
</feature>
<dbReference type="AlphaFoldDB" id="A0AAD5XB58"/>
<feature type="compositionally biased region" description="Low complexity" evidence="1">
    <location>
        <begin position="238"/>
        <end position="257"/>
    </location>
</feature>
<organism evidence="3 4">
    <name type="scientific">Physocladia obscura</name>
    <dbReference type="NCBI Taxonomy" id="109957"/>
    <lineage>
        <taxon>Eukaryota</taxon>
        <taxon>Fungi</taxon>
        <taxon>Fungi incertae sedis</taxon>
        <taxon>Chytridiomycota</taxon>
        <taxon>Chytridiomycota incertae sedis</taxon>
        <taxon>Chytridiomycetes</taxon>
        <taxon>Chytridiales</taxon>
        <taxon>Chytriomycetaceae</taxon>
        <taxon>Physocladia</taxon>
    </lineage>
</organism>
<comment type="caution">
    <text evidence="3">The sequence shown here is derived from an EMBL/GenBank/DDBJ whole genome shotgun (WGS) entry which is preliminary data.</text>
</comment>
<dbReference type="EMBL" id="JADGJH010003160">
    <property type="protein sequence ID" value="KAJ3093077.1"/>
    <property type="molecule type" value="Genomic_DNA"/>
</dbReference>